<gene>
    <name evidence="3" type="ORF">GIB67_024690</name>
</gene>
<feature type="region of interest" description="Disordered" evidence="2">
    <location>
        <begin position="1"/>
        <end position="32"/>
    </location>
</feature>
<keyword evidence="4" id="KW-1185">Reference proteome</keyword>
<dbReference type="GO" id="GO:0005509">
    <property type="term" value="F:calcium ion binding"/>
    <property type="evidence" value="ECO:0007669"/>
    <property type="project" value="TreeGrafter"/>
</dbReference>
<protein>
    <recommendedName>
        <fullName evidence="5">Peroxygenase</fullName>
    </recommendedName>
</protein>
<name>A0A7J7LPB0_9MAGN</name>
<dbReference type="PANTHER" id="PTHR31495">
    <property type="entry name" value="PEROXYGENASE 3-RELATED"/>
    <property type="match status" value="1"/>
</dbReference>
<organism evidence="3 4">
    <name type="scientific">Kingdonia uniflora</name>
    <dbReference type="NCBI Taxonomy" id="39325"/>
    <lineage>
        <taxon>Eukaryota</taxon>
        <taxon>Viridiplantae</taxon>
        <taxon>Streptophyta</taxon>
        <taxon>Embryophyta</taxon>
        <taxon>Tracheophyta</taxon>
        <taxon>Spermatophyta</taxon>
        <taxon>Magnoliopsida</taxon>
        <taxon>Ranunculales</taxon>
        <taxon>Circaeasteraceae</taxon>
        <taxon>Kingdonia</taxon>
    </lineage>
</organism>
<reference evidence="3 4" key="1">
    <citation type="journal article" date="2020" name="IScience">
        <title>Genome Sequencing of the Endangered Kingdonia uniflora (Circaeasteraceae, Ranunculales) Reveals Potential Mechanisms of Evolutionary Specialization.</title>
        <authorList>
            <person name="Sun Y."/>
            <person name="Deng T."/>
            <person name="Zhang A."/>
            <person name="Moore M.J."/>
            <person name="Landis J.B."/>
            <person name="Lin N."/>
            <person name="Zhang H."/>
            <person name="Zhang X."/>
            <person name="Huang J."/>
            <person name="Zhang X."/>
            <person name="Sun H."/>
            <person name="Wang H."/>
        </authorList>
    </citation>
    <scope>NUCLEOTIDE SEQUENCE [LARGE SCALE GENOMIC DNA]</scope>
    <source>
        <strain evidence="3">TB1705</strain>
        <tissue evidence="3">Leaf</tissue>
    </source>
</reference>
<dbReference type="PANTHER" id="PTHR31495:SF50">
    <property type="entry name" value="PEROXYGENASE 1"/>
    <property type="match status" value="1"/>
</dbReference>
<dbReference type="OrthoDB" id="640742at2759"/>
<evidence type="ECO:0000313" key="4">
    <source>
        <dbReference type="Proteomes" id="UP000541444"/>
    </source>
</evidence>
<accession>A0A7J7LPB0</accession>
<evidence type="ECO:0008006" key="5">
    <source>
        <dbReference type="Google" id="ProtNLM"/>
    </source>
</evidence>
<dbReference type="EMBL" id="JACGCM010002131">
    <property type="protein sequence ID" value="KAF6144463.1"/>
    <property type="molecule type" value="Genomic_DNA"/>
</dbReference>
<evidence type="ECO:0000256" key="2">
    <source>
        <dbReference type="SAM" id="MobiDB-lite"/>
    </source>
</evidence>
<dbReference type="Proteomes" id="UP000541444">
    <property type="component" value="Unassembled WGS sequence"/>
</dbReference>
<evidence type="ECO:0000313" key="3">
    <source>
        <dbReference type="EMBL" id="KAF6144463.1"/>
    </source>
</evidence>
<dbReference type="InterPro" id="IPR007736">
    <property type="entry name" value="Caleosin-related"/>
</dbReference>
<evidence type="ECO:0000256" key="1">
    <source>
        <dbReference type="ARBA" id="ARBA00006765"/>
    </source>
</evidence>
<dbReference type="GO" id="GO:0004497">
    <property type="term" value="F:monooxygenase activity"/>
    <property type="evidence" value="ECO:0007669"/>
    <property type="project" value="TreeGrafter"/>
</dbReference>
<dbReference type="Pfam" id="PF05042">
    <property type="entry name" value="Caleosin"/>
    <property type="match status" value="1"/>
</dbReference>
<comment type="caution">
    <text evidence="3">The sequence shown here is derived from an EMBL/GenBank/DDBJ whole genome shotgun (WGS) entry which is preliminary data.</text>
</comment>
<dbReference type="AlphaFoldDB" id="A0A7J7LPB0"/>
<proteinExistence type="inferred from homology"/>
<comment type="similarity">
    <text evidence="1">Belongs to the caleosin family.</text>
</comment>
<sequence>MADTTKKAKPTTETVAREVPVTTPPKDVLDTTTGRNEAYSTVAPLAPITAERRVPTNLEASLFKPYMPRALVAPDIDHPNGTWGHRNNGMSVLQQHVAFFDRDHNGIIYPWETYEGFRVIGFNMMASLVMSLLIHLGLSLPTIPGWIPSPLLPIYIHNIHKAKHGSDSATYDTEGRYVPFNHEAIFSKYANTVPDKLTLKEIWNLTQGNRNAMDPFGWFANKLEWGVLYALARDEEGFLSKEAVRRCFDGSLFEYCEKVQREAAGKMA</sequence>